<gene>
    <name evidence="8" type="ORF">ERYAMS2_01118</name>
    <name evidence="7" type="ORF">ERYAMS_00824</name>
</gene>
<evidence type="ECO:0000256" key="6">
    <source>
        <dbReference type="SAM" id="Phobius"/>
    </source>
</evidence>
<dbReference type="InterPro" id="IPR005899">
    <property type="entry name" value="Na_pump_deCOase"/>
</dbReference>
<sequence>MSPTFTFLDGLTVSLFSMLVVFVILLLLALVLQVFTAVLSKFDKPEAPTEQRIEDNDEERRLVAKLVVSCLAQENESQNIRIKSIKRVK</sequence>
<dbReference type="GO" id="GO:0036376">
    <property type="term" value="P:sodium ion export across plasma membrane"/>
    <property type="evidence" value="ECO:0007669"/>
    <property type="project" value="InterPro"/>
</dbReference>
<dbReference type="Proteomes" id="UP001154111">
    <property type="component" value="Chromosome"/>
</dbReference>
<dbReference type="Proteomes" id="UP001154095">
    <property type="component" value="Chromosome"/>
</dbReference>
<proteinExistence type="predicted"/>
<organism evidence="8 10">
    <name type="scientific">Erysipelothrix amsterdamensis</name>
    <dbReference type="NCBI Taxonomy" id="2929157"/>
    <lineage>
        <taxon>Bacteria</taxon>
        <taxon>Bacillati</taxon>
        <taxon>Bacillota</taxon>
        <taxon>Erysipelotrichia</taxon>
        <taxon>Erysipelotrichales</taxon>
        <taxon>Erysipelotrichaceae</taxon>
        <taxon>Erysipelothrix</taxon>
    </lineage>
</organism>
<dbReference type="Pfam" id="PF04277">
    <property type="entry name" value="OAD_gamma"/>
    <property type="match status" value="1"/>
</dbReference>
<keyword evidence="2" id="KW-1003">Cell membrane</keyword>
<evidence type="ECO:0000256" key="1">
    <source>
        <dbReference type="ARBA" id="ARBA00004236"/>
    </source>
</evidence>
<accession>A0AAU9VI39</accession>
<evidence type="ECO:0000256" key="2">
    <source>
        <dbReference type="ARBA" id="ARBA00022475"/>
    </source>
</evidence>
<dbReference type="EMBL" id="OW659477">
    <property type="protein sequence ID" value="CAH2762270.1"/>
    <property type="molecule type" value="Genomic_DNA"/>
</dbReference>
<keyword evidence="5 6" id="KW-0472">Membrane</keyword>
<keyword evidence="9" id="KW-1185">Reference proteome</keyword>
<evidence type="ECO:0000313" key="7">
    <source>
        <dbReference type="EMBL" id="CAH2762239.1"/>
    </source>
</evidence>
<evidence type="ECO:0000256" key="4">
    <source>
        <dbReference type="ARBA" id="ARBA00022989"/>
    </source>
</evidence>
<feature type="transmembrane region" description="Helical" evidence="6">
    <location>
        <begin position="12"/>
        <end position="35"/>
    </location>
</feature>
<dbReference type="GO" id="GO:0015081">
    <property type="term" value="F:sodium ion transmembrane transporter activity"/>
    <property type="evidence" value="ECO:0007669"/>
    <property type="project" value="InterPro"/>
</dbReference>
<protein>
    <submittedName>
        <fullName evidence="8">ADP-ribose pyrophosphatase</fullName>
    </submittedName>
</protein>
<evidence type="ECO:0000313" key="9">
    <source>
        <dbReference type="Proteomes" id="UP001154095"/>
    </source>
</evidence>
<evidence type="ECO:0000313" key="10">
    <source>
        <dbReference type="Proteomes" id="UP001154111"/>
    </source>
</evidence>
<comment type="subcellular location">
    <subcellularLocation>
        <location evidence="1">Cell membrane</location>
    </subcellularLocation>
</comment>
<evidence type="ECO:0000256" key="5">
    <source>
        <dbReference type="ARBA" id="ARBA00023136"/>
    </source>
</evidence>
<name>A0AAU9VI39_9FIRM</name>
<keyword evidence="3 6" id="KW-0812">Transmembrane</keyword>
<evidence type="ECO:0000256" key="3">
    <source>
        <dbReference type="ARBA" id="ARBA00022692"/>
    </source>
</evidence>
<dbReference type="EMBL" id="OW659496">
    <property type="protein sequence ID" value="CAH2762239.1"/>
    <property type="molecule type" value="Genomic_DNA"/>
</dbReference>
<evidence type="ECO:0000313" key="8">
    <source>
        <dbReference type="EMBL" id="CAH2762270.1"/>
    </source>
</evidence>
<reference evidence="8" key="1">
    <citation type="submission" date="2022-04" db="EMBL/GenBank/DDBJ databases">
        <authorList>
            <person name="Forde T."/>
        </authorList>
    </citation>
    <scope>NUCLEOTIDE SEQUENCE</scope>
    <source>
        <strain evidence="8">A18Y016a</strain>
        <strain evidence="7">A18Y020d</strain>
    </source>
</reference>
<keyword evidence="4 6" id="KW-1133">Transmembrane helix</keyword>
<dbReference type="GO" id="GO:0005886">
    <property type="term" value="C:plasma membrane"/>
    <property type="evidence" value="ECO:0007669"/>
    <property type="project" value="UniProtKB-SubCell"/>
</dbReference>
<dbReference type="RefSeq" id="WP_003773443.1">
    <property type="nucleotide sequence ID" value="NZ_OW659477.1"/>
</dbReference>
<dbReference type="AlphaFoldDB" id="A0AAU9VI39"/>